<dbReference type="Proteomes" id="UP000298337">
    <property type="component" value="Unassembled WGS sequence"/>
</dbReference>
<feature type="transmembrane region" description="Helical" evidence="1">
    <location>
        <begin position="64"/>
        <end position="81"/>
    </location>
</feature>
<keyword evidence="1" id="KW-0472">Membrane</keyword>
<sequence length="159" mass="17765">MTYSVCLPRYVPRYSLLWPPPSWQQVVAGLPLLPNHFLAVCIAVLPSYTFLVVLLDVGSVMPTPVLAGLVGAVIGVAAWLLNRTVAGFDASTKETKDAVHQLRELVTEMRLERKDDRQLVNYLKERQDKLEDENTSLRKSVTAFDVFLEVQKASGKVKP</sequence>
<gene>
    <name evidence="2" type="ORF">EU556_21465</name>
</gene>
<keyword evidence="1" id="KW-1133">Transmembrane helix</keyword>
<keyword evidence="1" id="KW-0812">Transmembrane</keyword>
<keyword evidence="3" id="KW-1185">Reference proteome</keyword>
<accession>A0A4Z0P1T2</accession>
<feature type="transmembrane region" description="Helical" evidence="1">
    <location>
        <begin position="37"/>
        <end position="57"/>
    </location>
</feature>
<reference evidence="2 3" key="1">
    <citation type="submission" date="2019-04" db="EMBL/GenBank/DDBJ databases">
        <authorList>
            <person name="Feng G."/>
            <person name="Zhang J."/>
            <person name="Zhu H."/>
        </authorList>
    </citation>
    <scope>NUCLEOTIDE SEQUENCE [LARGE SCALE GENOMIC DNA]</scope>
    <source>
        <strain evidence="2 3">92R-1</strain>
    </source>
</reference>
<evidence type="ECO:0000313" key="2">
    <source>
        <dbReference type="EMBL" id="TGE04752.1"/>
    </source>
</evidence>
<evidence type="ECO:0000313" key="3">
    <source>
        <dbReference type="Proteomes" id="UP000298337"/>
    </source>
</evidence>
<dbReference type="AlphaFoldDB" id="A0A4Z0P1T2"/>
<name>A0A4Z0P1T2_9BACT</name>
<comment type="caution">
    <text evidence="2">The sequence shown here is derived from an EMBL/GenBank/DDBJ whole genome shotgun (WGS) entry which is preliminary data.</text>
</comment>
<organism evidence="2 3">
    <name type="scientific">Hymenobacter fodinae</name>
    <dbReference type="NCBI Taxonomy" id="2510796"/>
    <lineage>
        <taxon>Bacteria</taxon>
        <taxon>Pseudomonadati</taxon>
        <taxon>Bacteroidota</taxon>
        <taxon>Cytophagia</taxon>
        <taxon>Cytophagales</taxon>
        <taxon>Hymenobacteraceae</taxon>
        <taxon>Hymenobacter</taxon>
    </lineage>
</organism>
<evidence type="ECO:0000256" key="1">
    <source>
        <dbReference type="SAM" id="Phobius"/>
    </source>
</evidence>
<protein>
    <submittedName>
        <fullName evidence="2">Uncharacterized protein</fullName>
    </submittedName>
</protein>
<proteinExistence type="predicted"/>
<dbReference type="EMBL" id="SRLA01000005">
    <property type="protein sequence ID" value="TGE04752.1"/>
    <property type="molecule type" value="Genomic_DNA"/>
</dbReference>